<dbReference type="InterPro" id="IPR057661">
    <property type="entry name" value="RsdA/BaiN/AoA(So)_Rossmann"/>
</dbReference>
<gene>
    <name evidence="6" type="ORF">IAC74_06080</name>
</gene>
<comment type="caution">
    <text evidence="6">The sequence shown here is derived from an EMBL/GenBank/DDBJ whole genome shotgun (WGS) entry which is preliminary data.</text>
</comment>
<name>A0A9D1NHS0_9FIRM</name>
<dbReference type="Proteomes" id="UP000886743">
    <property type="component" value="Unassembled WGS sequence"/>
</dbReference>
<evidence type="ECO:0000256" key="3">
    <source>
        <dbReference type="ARBA" id="ARBA00022827"/>
    </source>
</evidence>
<dbReference type="SUPFAM" id="SSF51905">
    <property type="entry name" value="FAD/NAD(P)-binding domain"/>
    <property type="match status" value="1"/>
</dbReference>
<proteinExistence type="predicted"/>
<dbReference type="AlphaFoldDB" id="A0A9D1NHS0"/>
<sequence length="413" mass="45223">MEKQKEGRVAVIGGGAAGLLAAGRLAQRGRRVALIEKNPMLGKKLRITGKGRCNVTNICDVEDMLRQVPGNARFLYSAFYSFTNDDLIALLREYGVETKVERGGRVFPVSDKAKDVVEGLKRFALQSPHVRVMKREVKELILRDGAVRGVRFGDGSTLACSSVVVATGGLSYPLTGSTGDGYKFARQAGHSIVPCRPSLVPLVTRQRWVGELMGLGLKNIALTVTDERDKHVYEDFGELLFTHFGVSGPVVLSASAHMRDMERKQYRLHIDLKPALSAQQLDERIRRDFAQNTNKHLVNALDALLPKALIPVAVRLSGVPAHKVVNQLSREERLRLGETLKDIRLDVAGFRPIEEAIITSGGVNVKEINPSTMESKLVNGLFFAGEVLDVDAYTGGFNLQIAFSTGWLAGDHA</sequence>
<dbReference type="SUPFAM" id="SSF160996">
    <property type="entry name" value="HI0933 insert domain-like"/>
    <property type="match status" value="1"/>
</dbReference>
<evidence type="ECO:0000313" key="7">
    <source>
        <dbReference type="Proteomes" id="UP000886743"/>
    </source>
</evidence>
<keyword evidence="3" id="KW-0274">FAD</keyword>
<evidence type="ECO:0000259" key="5">
    <source>
        <dbReference type="Pfam" id="PF22780"/>
    </source>
</evidence>
<feature type="domain" description="RsdA/BaiN/AoA(So)-like insert" evidence="5">
    <location>
        <begin position="196"/>
        <end position="358"/>
    </location>
</feature>
<dbReference type="PRINTS" id="PR00368">
    <property type="entry name" value="FADPNR"/>
</dbReference>
<dbReference type="PRINTS" id="PR00411">
    <property type="entry name" value="PNDRDTASEI"/>
</dbReference>
<evidence type="ECO:0000256" key="1">
    <source>
        <dbReference type="ARBA" id="ARBA00001974"/>
    </source>
</evidence>
<feature type="domain" description="RsdA/BaiN/AoA(So)-like Rossmann fold-like" evidence="4">
    <location>
        <begin position="8"/>
        <end position="411"/>
    </location>
</feature>
<evidence type="ECO:0000259" key="4">
    <source>
        <dbReference type="Pfam" id="PF03486"/>
    </source>
</evidence>
<dbReference type="EMBL" id="DVOF01000177">
    <property type="protein sequence ID" value="HIV03125.1"/>
    <property type="molecule type" value="Genomic_DNA"/>
</dbReference>
<dbReference type="Pfam" id="PF03486">
    <property type="entry name" value="HI0933_like"/>
    <property type="match status" value="1"/>
</dbReference>
<comment type="cofactor">
    <cofactor evidence="1">
        <name>FAD</name>
        <dbReference type="ChEBI" id="CHEBI:57692"/>
    </cofactor>
</comment>
<dbReference type="Gene3D" id="3.50.50.60">
    <property type="entry name" value="FAD/NAD(P)-binding domain"/>
    <property type="match status" value="1"/>
</dbReference>
<dbReference type="InterPro" id="IPR004792">
    <property type="entry name" value="BaiN-like"/>
</dbReference>
<evidence type="ECO:0000256" key="2">
    <source>
        <dbReference type="ARBA" id="ARBA00022630"/>
    </source>
</evidence>
<dbReference type="NCBIfam" id="TIGR00275">
    <property type="entry name" value="aminoacetone oxidase family FAD-binding enzyme"/>
    <property type="match status" value="1"/>
</dbReference>
<reference evidence="6" key="2">
    <citation type="journal article" date="2021" name="PeerJ">
        <title>Extensive microbial diversity within the chicken gut microbiome revealed by metagenomics and culture.</title>
        <authorList>
            <person name="Gilroy R."/>
            <person name="Ravi A."/>
            <person name="Getino M."/>
            <person name="Pursley I."/>
            <person name="Horton D.L."/>
            <person name="Alikhan N.F."/>
            <person name="Baker D."/>
            <person name="Gharbi K."/>
            <person name="Hall N."/>
            <person name="Watson M."/>
            <person name="Adriaenssens E.M."/>
            <person name="Foster-Nyarko E."/>
            <person name="Jarju S."/>
            <person name="Secka A."/>
            <person name="Antonio M."/>
            <person name="Oren A."/>
            <person name="Chaudhuri R.R."/>
            <person name="La Ragione R."/>
            <person name="Hildebrand F."/>
            <person name="Pallen M.J."/>
        </authorList>
    </citation>
    <scope>NUCLEOTIDE SEQUENCE</scope>
    <source>
        <strain evidence="6">4920</strain>
    </source>
</reference>
<evidence type="ECO:0000313" key="6">
    <source>
        <dbReference type="EMBL" id="HIV03125.1"/>
    </source>
</evidence>
<protein>
    <submittedName>
        <fullName evidence="6">NAD(P)/FAD-dependent oxidoreductase</fullName>
    </submittedName>
</protein>
<dbReference type="Pfam" id="PF22780">
    <property type="entry name" value="HI0933_like_1st"/>
    <property type="match status" value="1"/>
</dbReference>
<dbReference type="PANTHER" id="PTHR42887:SF2">
    <property type="entry name" value="OS12G0638800 PROTEIN"/>
    <property type="match status" value="1"/>
</dbReference>
<dbReference type="Gene3D" id="2.40.30.10">
    <property type="entry name" value="Translation factors"/>
    <property type="match status" value="1"/>
</dbReference>
<dbReference type="PANTHER" id="PTHR42887">
    <property type="entry name" value="OS12G0638800 PROTEIN"/>
    <property type="match status" value="1"/>
</dbReference>
<dbReference type="InterPro" id="IPR055178">
    <property type="entry name" value="RsdA/BaiN/AoA(So)-like_dom"/>
</dbReference>
<dbReference type="Gene3D" id="1.10.8.260">
    <property type="entry name" value="HI0933 insert domain-like"/>
    <property type="match status" value="1"/>
</dbReference>
<organism evidence="6 7">
    <name type="scientific">Candidatus Aphodoplasma excrementigallinarum</name>
    <dbReference type="NCBI Taxonomy" id="2840673"/>
    <lineage>
        <taxon>Bacteria</taxon>
        <taxon>Bacillati</taxon>
        <taxon>Bacillota</taxon>
        <taxon>Clostridia</taxon>
        <taxon>Eubacteriales</taxon>
        <taxon>Candidatus Aphodoplasma</taxon>
    </lineage>
</organism>
<dbReference type="InterPro" id="IPR036188">
    <property type="entry name" value="FAD/NAD-bd_sf"/>
</dbReference>
<reference evidence="6" key="1">
    <citation type="submission" date="2020-10" db="EMBL/GenBank/DDBJ databases">
        <authorList>
            <person name="Gilroy R."/>
        </authorList>
    </citation>
    <scope>NUCLEOTIDE SEQUENCE</scope>
    <source>
        <strain evidence="6">4920</strain>
    </source>
</reference>
<accession>A0A9D1NHS0</accession>
<dbReference type="InterPro" id="IPR023166">
    <property type="entry name" value="BaiN-like_dom_sf"/>
</dbReference>
<keyword evidence="2" id="KW-0285">Flavoprotein</keyword>